<sequence length="443" mass="50126">MVVLLLLCAAERGVMAGPGEGSVLEGELTCPVCLDLFREPHLLPCGHSFCLACVQRLRKRGERGRFRCPECRESLRCSGTFQKNYKLANIAEDYRRRGQPLREATPAVRCDYCPPGEQAAAVKTCLKCEVSMCAEHVKPHLERPAFREHPLTEPLGDVKERKCPEHDETSRYYCADDGVCVCTACTVEGRHAGHTVKTLKNTMKDLKESLEEQLQKADRKISRTERYLQERADAERESTRFVEEAEQQVGVLGEQLQEQLDGFLSALRECVRAHSGTGPEQQENLSRISQDRERLQEAHSGIETLLQENDPFRFLQEFHSAGKRFRRALKRPLFSPDCVCVDTEGLSESMEAKLEDFQTEVRLQVTQLIDSVCAESSAVPEDGEDGEDEEEEDEDESDAAEDSEHEEAEEEEEEEGDNRSESADDLYIPEEEEEDDEEDVSSD</sequence>
<keyword evidence="2 4" id="KW-0863">Zinc-finger</keyword>
<dbReference type="PROSITE" id="PS50119">
    <property type="entry name" value="ZF_BBOX"/>
    <property type="match status" value="1"/>
</dbReference>
<comment type="caution">
    <text evidence="10">The sequence shown here is derived from an EMBL/GenBank/DDBJ whole genome shotgun (WGS) entry which is preliminary data.</text>
</comment>
<feature type="chain" id="PRO_5038388294" evidence="7">
    <location>
        <begin position="17"/>
        <end position="443"/>
    </location>
</feature>
<dbReference type="Pfam" id="PF15227">
    <property type="entry name" value="zf-C3HC4_4"/>
    <property type="match status" value="1"/>
</dbReference>
<dbReference type="InterPro" id="IPR017907">
    <property type="entry name" value="Znf_RING_CS"/>
</dbReference>
<evidence type="ECO:0000256" key="4">
    <source>
        <dbReference type="PROSITE-ProRule" id="PRU00024"/>
    </source>
</evidence>
<evidence type="ECO:0000256" key="3">
    <source>
        <dbReference type="ARBA" id="ARBA00022833"/>
    </source>
</evidence>
<protein>
    <submittedName>
        <fullName evidence="10">Uncharacterized protein</fullName>
    </submittedName>
</protein>
<dbReference type="Gene3D" id="4.10.830.40">
    <property type="match status" value="1"/>
</dbReference>
<feature type="domain" description="RING-type" evidence="8">
    <location>
        <begin position="30"/>
        <end position="72"/>
    </location>
</feature>
<feature type="coiled-coil region" evidence="5">
    <location>
        <begin position="196"/>
        <end position="227"/>
    </location>
</feature>
<keyword evidence="1" id="KW-0479">Metal-binding</keyword>
<dbReference type="CDD" id="cd19802">
    <property type="entry name" value="Bbox1_TRIM8-like"/>
    <property type="match status" value="1"/>
</dbReference>
<dbReference type="PANTHER" id="PTHR25465">
    <property type="entry name" value="B-BOX DOMAIN CONTAINING"/>
    <property type="match status" value="1"/>
</dbReference>
<evidence type="ECO:0000259" key="8">
    <source>
        <dbReference type="PROSITE" id="PS50089"/>
    </source>
</evidence>
<dbReference type="PANTHER" id="PTHR25465:SF73">
    <property type="entry name" value="E3 UBIQUITIN_ISG15 LIGASE TRIM25 ISOFORM X1"/>
    <property type="match status" value="1"/>
</dbReference>
<feature type="domain" description="B box-type" evidence="9">
    <location>
        <begin position="158"/>
        <end position="199"/>
    </location>
</feature>
<dbReference type="GO" id="GO:0008270">
    <property type="term" value="F:zinc ion binding"/>
    <property type="evidence" value="ECO:0007669"/>
    <property type="project" value="UniProtKB-KW"/>
</dbReference>
<dbReference type="AlphaFoldDB" id="A0A9D3PK37"/>
<dbReference type="InterPro" id="IPR051051">
    <property type="entry name" value="E3_ubiq-ligase_TRIM/RNF"/>
</dbReference>
<dbReference type="SMART" id="SM00336">
    <property type="entry name" value="BBOX"/>
    <property type="match status" value="2"/>
</dbReference>
<dbReference type="Gene3D" id="3.30.160.60">
    <property type="entry name" value="Classic Zinc Finger"/>
    <property type="match status" value="1"/>
</dbReference>
<reference evidence="10" key="1">
    <citation type="submission" date="2021-01" db="EMBL/GenBank/DDBJ databases">
        <authorList>
            <person name="Zahm M."/>
            <person name="Roques C."/>
            <person name="Cabau C."/>
            <person name="Klopp C."/>
            <person name="Donnadieu C."/>
            <person name="Jouanno E."/>
            <person name="Lampietro C."/>
            <person name="Louis A."/>
            <person name="Herpin A."/>
            <person name="Echchiki A."/>
            <person name="Berthelot C."/>
            <person name="Parey E."/>
            <person name="Roest-Crollius H."/>
            <person name="Braasch I."/>
            <person name="Postlethwait J."/>
            <person name="Bobe J."/>
            <person name="Montfort J."/>
            <person name="Bouchez O."/>
            <person name="Begum T."/>
            <person name="Mejri S."/>
            <person name="Adams A."/>
            <person name="Chen W.-J."/>
            <person name="Guiguen Y."/>
        </authorList>
    </citation>
    <scope>NUCLEOTIDE SEQUENCE</scope>
    <source>
        <strain evidence="10">YG-15Mar2019-1</strain>
        <tissue evidence="10">Brain</tissue>
    </source>
</reference>
<name>A0A9D3PK37_MEGAT</name>
<evidence type="ECO:0000256" key="7">
    <source>
        <dbReference type="SAM" id="SignalP"/>
    </source>
</evidence>
<evidence type="ECO:0000313" key="10">
    <source>
        <dbReference type="EMBL" id="KAG7462145.1"/>
    </source>
</evidence>
<dbReference type="SUPFAM" id="SSF57850">
    <property type="entry name" value="RING/U-box"/>
    <property type="match status" value="1"/>
</dbReference>
<feature type="compositionally biased region" description="Acidic residues" evidence="6">
    <location>
        <begin position="423"/>
        <end position="443"/>
    </location>
</feature>
<proteinExistence type="predicted"/>
<evidence type="ECO:0000256" key="5">
    <source>
        <dbReference type="SAM" id="Coils"/>
    </source>
</evidence>
<dbReference type="OrthoDB" id="342730at2759"/>
<dbReference type="Gene3D" id="3.30.40.10">
    <property type="entry name" value="Zinc/RING finger domain, C3HC4 (zinc finger)"/>
    <property type="match status" value="1"/>
</dbReference>
<feature type="signal peptide" evidence="7">
    <location>
        <begin position="1"/>
        <end position="16"/>
    </location>
</feature>
<evidence type="ECO:0000256" key="2">
    <source>
        <dbReference type="ARBA" id="ARBA00022771"/>
    </source>
</evidence>
<dbReference type="InterPro" id="IPR013083">
    <property type="entry name" value="Znf_RING/FYVE/PHD"/>
</dbReference>
<dbReference type="Proteomes" id="UP001046870">
    <property type="component" value="Chromosome 17"/>
</dbReference>
<accession>A0A9D3PK37</accession>
<dbReference type="SMART" id="SM00184">
    <property type="entry name" value="RING"/>
    <property type="match status" value="1"/>
</dbReference>
<keyword evidence="11" id="KW-1185">Reference proteome</keyword>
<dbReference type="PROSITE" id="PS00518">
    <property type="entry name" value="ZF_RING_1"/>
    <property type="match status" value="1"/>
</dbReference>
<keyword evidence="5" id="KW-0175">Coiled coil</keyword>
<keyword evidence="3" id="KW-0862">Zinc</keyword>
<dbReference type="EMBL" id="JAFDVH010000017">
    <property type="protein sequence ID" value="KAG7462145.1"/>
    <property type="molecule type" value="Genomic_DNA"/>
</dbReference>
<keyword evidence="7" id="KW-0732">Signal</keyword>
<dbReference type="Pfam" id="PF00643">
    <property type="entry name" value="zf-B_box"/>
    <property type="match status" value="1"/>
</dbReference>
<organism evidence="10 11">
    <name type="scientific">Megalops atlanticus</name>
    <name type="common">Tarpon</name>
    <name type="synonym">Clupea gigantea</name>
    <dbReference type="NCBI Taxonomy" id="7932"/>
    <lineage>
        <taxon>Eukaryota</taxon>
        <taxon>Metazoa</taxon>
        <taxon>Chordata</taxon>
        <taxon>Craniata</taxon>
        <taxon>Vertebrata</taxon>
        <taxon>Euteleostomi</taxon>
        <taxon>Actinopterygii</taxon>
        <taxon>Neopterygii</taxon>
        <taxon>Teleostei</taxon>
        <taxon>Elopiformes</taxon>
        <taxon>Megalopidae</taxon>
        <taxon>Megalops</taxon>
    </lineage>
</organism>
<evidence type="ECO:0000256" key="1">
    <source>
        <dbReference type="ARBA" id="ARBA00022723"/>
    </source>
</evidence>
<gene>
    <name evidence="10" type="ORF">MATL_G00199760</name>
</gene>
<feature type="region of interest" description="Disordered" evidence="6">
    <location>
        <begin position="372"/>
        <end position="443"/>
    </location>
</feature>
<evidence type="ECO:0000313" key="11">
    <source>
        <dbReference type="Proteomes" id="UP001046870"/>
    </source>
</evidence>
<evidence type="ECO:0000259" key="9">
    <source>
        <dbReference type="PROSITE" id="PS50119"/>
    </source>
</evidence>
<dbReference type="PROSITE" id="PS50089">
    <property type="entry name" value="ZF_RING_2"/>
    <property type="match status" value="1"/>
</dbReference>
<dbReference type="InterPro" id="IPR001841">
    <property type="entry name" value="Znf_RING"/>
</dbReference>
<evidence type="ECO:0000256" key="6">
    <source>
        <dbReference type="SAM" id="MobiDB-lite"/>
    </source>
</evidence>
<dbReference type="InterPro" id="IPR000315">
    <property type="entry name" value="Znf_B-box"/>
</dbReference>
<dbReference type="SUPFAM" id="SSF57845">
    <property type="entry name" value="B-box zinc-binding domain"/>
    <property type="match status" value="1"/>
</dbReference>
<feature type="compositionally biased region" description="Acidic residues" evidence="6">
    <location>
        <begin position="381"/>
        <end position="416"/>
    </location>
</feature>